<comment type="caution">
    <text evidence="1">The sequence shown here is derived from an EMBL/GenBank/DDBJ whole genome shotgun (WGS) entry which is preliminary data.</text>
</comment>
<dbReference type="EMBL" id="CAAALY010025330">
    <property type="protein sequence ID" value="VEL15647.1"/>
    <property type="molecule type" value="Genomic_DNA"/>
</dbReference>
<name>A0A3S5FCZ3_9PLAT</name>
<sequence length="131" mass="14396">VSTTRFNDPFAFIPVNESRLSDLVSTSSFPVSPRTMLSLSGNRMTHFKLLGQANSCPLSIMPNNLQAVLDGPISMTPTSPSISLLKETATILFKPRHLCSIHDVCHLARTSSRQFNSEYPSERISSTITAK</sequence>
<evidence type="ECO:0000313" key="1">
    <source>
        <dbReference type="EMBL" id="VEL15647.1"/>
    </source>
</evidence>
<evidence type="ECO:0000313" key="2">
    <source>
        <dbReference type="Proteomes" id="UP000784294"/>
    </source>
</evidence>
<accession>A0A3S5FCZ3</accession>
<reference evidence="1" key="1">
    <citation type="submission" date="2018-11" db="EMBL/GenBank/DDBJ databases">
        <authorList>
            <consortium name="Pathogen Informatics"/>
        </authorList>
    </citation>
    <scope>NUCLEOTIDE SEQUENCE</scope>
</reference>
<keyword evidence="2" id="KW-1185">Reference proteome</keyword>
<feature type="non-terminal residue" evidence="1">
    <location>
        <position position="1"/>
    </location>
</feature>
<organism evidence="1 2">
    <name type="scientific">Protopolystoma xenopodis</name>
    <dbReference type="NCBI Taxonomy" id="117903"/>
    <lineage>
        <taxon>Eukaryota</taxon>
        <taxon>Metazoa</taxon>
        <taxon>Spiralia</taxon>
        <taxon>Lophotrochozoa</taxon>
        <taxon>Platyhelminthes</taxon>
        <taxon>Monogenea</taxon>
        <taxon>Polyopisthocotylea</taxon>
        <taxon>Polystomatidea</taxon>
        <taxon>Polystomatidae</taxon>
        <taxon>Protopolystoma</taxon>
    </lineage>
</organism>
<dbReference type="Proteomes" id="UP000784294">
    <property type="component" value="Unassembled WGS sequence"/>
</dbReference>
<protein>
    <submittedName>
        <fullName evidence="1">Uncharacterized protein</fullName>
    </submittedName>
</protein>
<gene>
    <name evidence="1" type="ORF">PXEA_LOCUS9087</name>
</gene>
<proteinExistence type="predicted"/>
<dbReference type="AlphaFoldDB" id="A0A3S5FCZ3"/>